<dbReference type="InterPro" id="IPR018637">
    <property type="entry name" value="DUF2059"/>
</dbReference>
<protein>
    <submittedName>
        <fullName evidence="3">DUF2059 domain-containing protein</fullName>
    </submittedName>
</protein>
<evidence type="ECO:0000256" key="1">
    <source>
        <dbReference type="SAM" id="SignalP"/>
    </source>
</evidence>
<reference evidence="3 4" key="1">
    <citation type="submission" date="2020-11" db="EMBL/GenBank/DDBJ databases">
        <title>Draft Genome Sequence and Secondary Metabolite Biosynthetic Potential of the Lysobacter niastensis Type strain DSM 18481.</title>
        <authorList>
            <person name="Turrini P."/>
            <person name="Artuso I."/>
            <person name="Tescari M."/>
            <person name="Lugli G.A."/>
            <person name="Frangipani E."/>
            <person name="Ventura M."/>
            <person name="Visca P."/>
        </authorList>
    </citation>
    <scope>NUCLEOTIDE SEQUENCE [LARGE SCALE GENOMIC DNA]</scope>
    <source>
        <strain evidence="3 4">DSM 18481</strain>
    </source>
</reference>
<comment type="caution">
    <text evidence="3">The sequence shown here is derived from an EMBL/GenBank/DDBJ whole genome shotgun (WGS) entry which is preliminary data.</text>
</comment>
<organism evidence="3 4">
    <name type="scientific">Lysobacter niastensis</name>
    <dbReference type="NCBI Taxonomy" id="380629"/>
    <lineage>
        <taxon>Bacteria</taxon>
        <taxon>Pseudomonadati</taxon>
        <taxon>Pseudomonadota</taxon>
        <taxon>Gammaproteobacteria</taxon>
        <taxon>Lysobacterales</taxon>
        <taxon>Lysobacteraceae</taxon>
        <taxon>Lysobacter</taxon>
    </lineage>
</organism>
<keyword evidence="4" id="KW-1185">Reference proteome</keyword>
<accession>A0ABS0B3M3</accession>
<dbReference type="EMBL" id="JADLZT010000002">
    <property type="protein sequence ID" value="MBF6023075.1"/>
    <property type="molecule type" value="Genomic_DNA"/>
</dbReference>
<keyword evidence="1" id="KW-0732">Signal</keyword>
<name>A0ABS0B3M3_9GAMM</name>
<dbReference type="RefSeq" id="WP_194929679.1">
    <property type="nucleotide sequence ID" value="NZ_JADLZT010000002.1"/>
</dbReference>
<sequence>MRNTLTKAMSKGIDRACHADDDAGTFLEAHRMKRFVLAALLAMSAPFAHAAPPSDAQVDQLLEVMRARQTIEVMLPQIGDMQQRMVEQMTAGHPLTEQQRRDLQRIIDRTSIGIRDSLSWDKLQPVYRDIYRQTFSAQDMDAMIDFYGSSAGQSLLDKMPQLMQNTMGAMQKVIVPMVDQMQRDIAAEMQAPPDAGAAAE</sequence>
<evidence type="ECO:0000259" key="2">
    <source>
        <dbReference type="Pfam" id="PF09832"/>
    </source>
</evidence>
<feature type="domain" description="DUF2059" evidence="2">
    <location>
        <begin position="121"/>
        <end position="177"/>
    </location>
</feature>
<proteinExistence type="predicted"/>
<feature type="chain" id="PRO_5047051940" evidence="1">
    <location>
        <begin position="51"/>
        <end position="200"/>
    </location>
</feature>
<gene>
    <name evidence="3" type="ORF">IU514_03440</name>
</gene>
<feature type="signal peptide" evidence="1">
    <location>
        <begin position="1"/>
        <end position="50"/>
    </location>
</feature>
<dbReference type="Pfam" id="PF09832">
    <property type="entry name" value="DUF2059"/>
    <property type="match status" value="1"/>
</dbReference>
<dbReference type="Proteomes" id="UP001429984">
    <property type="component" value="Unassembled WGS sequence"/>
</dbReference>
<evidence type="ECO:0000313" key="4">
    <source>
        <dbReference type="Proteomes" id="UP001429984"/>
    </source>
</evidence>
<evidence type="ECO:0000313" key="3">
    <source>
        <dbReference type="EMBL" id="MBF6023075.1"/>
    </source>
</evidence>